<dbReference type="EC" id="2.7.1.144" evidence="7"/>
<dbReference type="InterPro" id="IPR002173">
    <property type="entry name" value="Carboh/pur_kinase_PfkB_CS"/>
</dbReference>
<dbReference type="UniPathway" id="UPA00704">
    <property type="reaction ID" value="UER00715"/>
</dbReference>
<evidence type="ECO:0000256" key="4">
    <source>
        <dbReference type="ARBA" id="ARBA00022777"/>
    </source>
</evidence>
<feature type="domain" description="Carbohydrate kinase PfkB" evidence="9">
    <location>
        <begin position="10"/>
        <end position="296"/>
    </location>
</feature>
<comment type="pathway">
    <text evidence="7">Carbohydrate metabolism; D-tagatose 6-phosphate degradation; D-glyceraldehyde 3-phosphate and glycerone phosphate from D-tagatose 6-phosphate: step 1/2.</text>
</comment>
<gene>
    <name evidence="10" type="ORF">SAMN04488502_107123</name>
</gene>
<evidence type="ECO:0000256" key="6">
    <source>
        <dbReference type="ARBA" id="ARBA00047745"/>
    </source>
</evidence>
<evidence type="ECO:0000256" key="1">
    <source>
        <dbReference type="ARBA" id="ARBA00005380"/>
    </source>
</evidence>
<keyword evidence="3 7" id="KW-0547">Nucleotide-binding</keyword>
<accession>A0A1G9W5K0</accession>
<evidence type="ECO:0000313" key="11">
    <source>
        <dbReference type="Proteomes" id="UP000214880"/>
    </source>
</evidence>
<dbReference type="NCBIfam" id="TIGR03168">
    <property type="entry name" value="1-PFK"/>
    <property type="match status" value="1"/>
</dbReference>
<dbReference type="GO" id="GO:0044281">
    <property type="term" value="P:small molecule metabolic process"/>
    <property type="evidence" value="ECO:0007669"/>
    <property type="project" value="UniProtKB-ARBA"/>
</dbReference>
<dbReference type="Gene3D" id="3.40.1190.20">
    <property type="match status" value="1"/>
</dbReference>
<dbReference type="InterPro" id="IPR029056">
    <property type="entry name" value="Ribokinase-like"/>
</dbReference>
<dbReference type="PROSITE" id="PS00584">
    <property type="entry name" value="PFKB_KINASES_2"/>
    <property type="match status" value="1"/>
</dbReference>
<dbReference type="GO" id="GO:0005829">
    <property type="term" value="C:cytosol"/>
    <property type="evidence" value="ECO:0007669"/>
    <property type="project" value="TreeGrafter"/>
</dbReference>
<keyword evidence="5 7" id="KW-0067">ATP-binding</keyword>
<evidence type="ECO:0000256" key="8">
    <source>
        <dbReference type="RuleBase" id="RU369061"/>
    </source>
</evidence>
<dbReference type="InterPro" id="IPR017583">
    <property type="entry name" value="Tagatose/fructose_Pkinase"/>
</dbReference>
<dbReference type="CDD" id="cd01164">
    <property type="entry name" value="FruK_PfkB_like"/>
    <property type="match status" value="1"/>
</dbReference>
<comment type="similarity">
    <text evidence="7">Belongs to the carbohydrate kinase PfkB family. LacC subfamily.</text>
</comment>
<dbReference type="FunFam" id="3.40.1190.20:FF:000001">
    <property type="entry name" value="Phosphofructokinase"/>
    <property type="match status" value="1"/>
</dbReference>
<evidence type="ECO:0000256" key="7">
    <source>
        <dbReference type="PIRNR" id="PIRNR000535"/>
    </source>
</evidence>
<dbReference type="InterPro" id="IPR022463">
    <property type="entry name" value="1-PFruKinase"/>
</dbReference>
<evidence type="ECO:0000256" key="5">
    <source>
        <dbReference type="ARBA" id="ARBA00022840"/>
    </source>
</evidence>
<dbReference type="SUPFAM" id="SSF53613">
    <property type="entry name" value="Ribokinase-like"/>
    <property type="match status" value="1"/>
</dbReference>
<dbReference type="STRING" id="146817.SAMN04488502_107123"/>
<dbReference type="GO" id="GO:0016052">
    <property type="term" value="P:carbohydrate catabolic process"/>
    <property type="evidence" value="ECO:0007669"/>
    <property type="project" value="UniProtKB-ARBA"/>
</dbReference>
<dbReference type="OrthoDB" id="9801219at2"/>
<keyword evidence="11" id="KW-1185">Reference proteome</keyword>
<evidence type="ECO:0000313" key="10">
    <source>
        <dbReference type="EMBL" id="SDM79583.1"/>
    </source>
</evidence>
<comment type="function">
    <text evidence="8">Catalyzes the ATP-dependent phosphorylation of fructose-l-phosphate to fructose-l,6-bisphosphate.</text>
</comment>
<reference evidence="10 11" key="1">
    <citation type="submission" date="2016-10" db="EMBL/GenBank/DDBJ databases">
        <authorList>
            <person name="de Groot N.N."/>
        </authorList>
    </citation>
    <scope>NUCLEOTIDE SEQUENCE [LARGE SCALE GENOMIC DNA]</scope>
    <source>
        <strain evidence="10 11">DSM 1736</strain>
    </source>
</reference>
<evidence type="ECO:0000256" key="3">
    <source>
        <dbReference type="ARBA" id="ARBA00022741"/>
    </source>
</evidence>
<dbReference type="PANTHER" id="PTHR46566:SF2">
    <property type="entry name" value="ATP-DEPENDENT 6-PHOSPHOFRUCTOKINASE ISOZYME 2"/>
    <property type="match status" value="1"/>
</dbReference>
<keyword evidence="4 8" id="KW-0418">Kinase</keyword>
<evidence type="ECO:0000256" key="2">
    <source>
        <dbReference type="ARBA" id="ARBA00022679"/>
    </source>
</evidence>
<organism evidence="10 11">
    <name type="scientific">Dendrosporobacter quercicolus</name>
    <dbReference type="NCBI Taxonomy" id="146817"/>
    <lineage>
        <taxon>Bacteria</taxon>
        <taxon>Bacillati</taxon>
        <taxon>Bacillota</taxon>
        <taxon>Negativicutes</taxon>
        <taxon>Selenomonadales</taxon>
        <taxon>Sporomusaceae</taxon>
        <taxon>Dendrosporobacter</taxon>
    </lineage>
</organism>
<comment type="catalytic activity">
    <reaction evidence="7">
        <text>D-tagatofuranose 6-phosphate + ATP = D-tagatofuranose 1,6-bisphosphate + ADP + H(+)</text>
        <dbReference type="Rhea" id="RHEA:12420"/>
        <dbReference type="ChEBI" id="CHEBI:15378"/>
        <dbReference type="ChEBI" id="CHEBI:30616"/>
        <dbReference type="ChEBI" id="CHEBI:58694"/>
        <dbReference type="ChEBI" id="CHEBI:58695"/>
        <dbReference type="ChEBI" id="CHEBI:456216"/>
        <dbReference type="EC" id="2.7.1.144"/>
    </reaction>
</comment>
<dbReference type="GO" id="GO:0008662">
    <property type="term" value="F:1-phosphofructokinase activity"/>
    <property type="evidence" value="ECO:0007669"/>
    <property type="project" value="UniProtKB-UniRule"/>
</dbReference>
<dbReference type="GO" id="GO:0005524">
    <property type="term" value="F:ATP binding"/>
    <property type="evidence" value="ECO:0007669"/>
    <property type="project" value="UniProtKB-UniRule"/>
</dbReference>
<dbReference type="PIRSF" id="PIRSF000535">
    <property type="entry name" value="1PFK/6PFK/LacC"/>
    <property type="match status" value="1"/>
</dbReference>
<dbReference type="AlphaFoldDB" id="A0A1G9W5K0"/>
<evidence type="ECO:0000259" key="9">
    <source>
        <dbReference type="Pfam" id="PF00294"/>
    </source>
</evidence>
<dbReference type="GO" id="GO:2001059">
    <property type="term" value="P:D-tagatose 6-phosphate catabolic process"/>
    <property type="evidence" value="ECO:0007669"/>
    <property type="project" value="UniProtKB-UniPathway"/>
</dbReference>
<dbReference type="GO" id="GO:0005988">
    <property type="term" value="P:lactose metabolic process"/>
    <property type="evidence" value="ECO:0007669"/>
    <property type="project" value="UniProtKB-KW"/>
</dbReference>
<comment type="similarity">
    <text evidence="1">Belongs to the carbohydrate kinase pfkB family.</text>
</comment>
<comment type="catalytic activity">
    <reaction evidence="6 8">
        <text>beta-D-fructose 1-phosphate + ATP = beta-D-fructose 1,6-bisphosphate + ADP + H(+)</text>
        <dbReference type="Rhea" id="RHEA:14213"/>
        <dbReference type="ChEBI" id="CHEBI:15378"/>
        <dbReference type="ChEBI" id="CHEBI:30616"/>
        <dbReference type="ChEBI" id="CHEBI:32966"/>
        <dbReference type="ChEBI" id="CHEBI:138881"/>
        <dbReference type="ChEBI" id="CHEBI:456216"/>
        <dbReference type="EC" id="2.7.1.56"/>
    </reaction>
</comment>
<dbReference type="Pfam" id="PF00294">
    <property type="entry name" value="PfkB"/>
    <property type="match status" value="1"/>
</dbReference>
<dbReference type="RefSeq" id="WP_092074160.1">
    <property type="nucleotide sequence ID" value="NZ_FNHB01000007.1"/>
</dbReference>
<dbReference type="PANTHER" id="PTHR46566">
    <property type="entry name" value="1-PHOSPHOFRUCTOKINASE-RELATED"/>
    <property type="match status" value="1"/>
</dbReference>
<sequence length="316" mass="33331">MKPYVVTVTLNPAIDKTIAVESLTVGGVNRVKSIRLDSGGKGINVAKVLQQFAVEVTATGFIGGAQGQLLRQYLAAEQIGVDFLEIPGETRTNLKIVDDSTSVTTEVNEAGFTVAESELERLKEKLAGLLEGVSFLVLSGSLPPCASHSIYRELIEMARSKGVKAILDADGEALQEGVKAAPFAIKPNIHELEKLLGRPLSDTAAILQAASSILAKGVSLMIVSMGAKGAVIVDQTQAFWAKTGTILPGSTVGAGDSMVAALVYAWRQRFSMAQIAQWVTAAGTVTASKAGTQVCSLAEVKAFMDQVRIEPLHRLP</sequence>
<proteinExistence type="inferred from homology"/>
<dbReference type="Proteomes" id="UP000214880">
    <property type="component" value="Unassembled WGS sequence"/>
</dbReference>
<keyword evidence="2 7" id="KW-0808">Transferase</keyword>
<name>A0A1G9W5K0_9FIRM</name>
<keyword evidence="7" id="KW-0423">Lactose metabolism</keyword>
<dbReference type="NCBIfam" id="TIGR03828">
    <property type="entry name" value="pfkB"/>
    <property type="match status" value="1"/>
</dbReference>
<dbReference type="EMBL" id="FNHB01000007">
    <property type="protein sequence ID" value="SDM79583.1"/>
    <property type="molecule type" value="Genomic_DNA"/>
</dbReference>
<protein>
    <recommendedName>
        <fullName evidence="7">Tagatose-6-phosphate kinase</fullName>
        <ecNumber evidence="7">2.7.1.144</ecNumber>
    </recommendedName>
</protein>
<dbReference type="GO" id="GO:0009024">
    <property type="term" value="F:tagatose-6-phosphate kinase activity"/>
    <property type="evidence" value="ECO:0007669"/>
    <property type="project" value="UniProtKB-EC"/>
</dbReference>
<dbReference type="InterPro" id="IPR011611">
    <property type="entry name" value="PfkB_dom"/>
</dbReference>